<name>L7V491_MYCL1</name>
<evidence type="ECO:0000313" key="9">
    <source>
        <dbReference type="EMBL" id="AGC60977.1"/>
    </source>
</evidence>
<dbReference type="EMBL" id="CP003899">
    <property type="protein sequence ID" value="AGC60977.1"/>
    <property type="molecule type" value="Genomic_DNA"/>
</dbReference>
<dbReference type="Proteomes" id="UP000011157">
    <property type="component" value="Chromosome"/>
</dbReference>
<comment type="cofactor">
    <cofactor evidence="1">
        <name>FAD</name>
        <dbReference type="ChEBI" id="CHEBI:57692"/>
    </cofactor>
</comment>
<gene>
    <name evidence="9" type="ordered locus">MULP_00946</name>
</gene>
<proteinExistence type="inferred from homology"/>
<evidence type="ECO:0000256" key="1">
    <source>
        <dbReference type="ARBA" id="ARBA00001974"/>
    </source>
</evidence>
<keyword evidence="6 9" id="KW-0560">Oxidoreductase</keyword>
<keyword evidence="4" id="KW-0274">FAD</keyword>
<dbReference type="FunFam" id="3.50.50.60:FF:000228">
    <property type="entry name" value="FAD-containing monooxygenase EthA"/>
    <property type="match status" value="1"/>
</dbReference>
<organism evidence="9 10">
    <name type="scientific">Mycobacterium liflandii (strain 128FXT)</name>
    <dbReference type="NCBI Taxonomy" id="459424"/>
    <lineage>
        <taxon>Bacteria</taxon>
        <taxon>Bacillati</taxon>
        <taxon>Actinomycetota</taxon>
        <taxon>Actinomycetes</taxon>
        <taxon>Mycobacteriales</taxon>
        <taxon>Mycobacteriaceae</taxon>
        <taxon>Mycobacterium</taxon>
        <taxon>Mycobacterium ulcerans group</taxon>
    </lineage>
</organism>
<keyword evidence="7 9" id="KW-0503">Monooxygenase</keyword>
<evidence type="ECO:0000256" key="8">
    <source>
        <dbReference type="SAM" id="MobiDB-lite"/>
    </source>
</evidence>
<dbReference type="PRINTS" id="PR00411">
    <property type="entry name" value="PNDRDTASEI"/>
</dbReference>
<dbReference type="Gene3D" id="3.50.50.60">
    <property type="entry name" value="FAD/NAD(P)-binding domain"/>
    <property type="match status" value="1"/>
</dbReference>
<protein>
    <submittedName>
        <fullName evidence="9">Flavin-binding monooxygenase</fullName>
        <ecNumber evidence="9">1.-.-.-</ecNumber>
    </submittedName>
</protein>
<dbReference type="PATRIC" id="fig|459424.11.peg.968"/>
<comment type="similarity">
    <text evidence="2">Belongs to the FAD-binding monooxygenase family.</text>
</comment>
<feature type="region of interest" description="Disordered" evidence="8">
    <location>
        <begin position="1"/>
        <end position="33"/>
    </location>
</feature>
<keyword evidence="10" id="KW-1185">Reference proteome</keyword>
<accession>L7V491</accession>
<keyword evidence="3" id="KW-0285">Flavoprotein</keyword>
<dbReference type="HOGENOM" id="CLU_032067_2_0_11"/>
<dbReference type="KEGG" id="mli:MULP_00946"/>
<evidence type="ECO:0000256" key="2">
    <source>
        <dbReference type="ARBA" id="ARBA00010139"/>
    </source>
</evidence>
<reference evidence="9 10" key="1">
    <citation type="journal article" date="2013" name="J. Bacteriol.">
        <title>Complete Genome Sequence of the Frog Pathogen Mycobacterium ulcerans Ecovar Liflandii.</title>
        <authorList>
            <person name="Tobias N.J."/>
            <person name="Doig K.D."/>
            <person name="Medema M.H."/>
            <person name="Chen H."/>
            <person name="Haring V."/>
            <person name="Moore R."/>
            <person name="Seemann T."/>
            <person name="Stinear T.P."/>
        </authorList>
    </citation>
    <scope>NUCLEOTIDE SEQUENCE [LARGE SCALE GENOMIC DNA]</scope>
    <source>
        <strain evidence="9 10">128FXT</strain>
    </source>
</reference>
<evidence type="ECO:0000256" key="4">
    <source>
        <dbReference type="ARBA" id="ARBA00022827"/>
    </source>
</evidence>
<dbReference type="GO" id="GO:0004499">
    <property type="term" value="F:N,N-dimethylaniline monooxygenase activity"/>
    <property type="evidence" value="ECO:0007669"/>
    <property type="project" value="InterPro"/>
</dbReference>
<dbReference type="SUPFAM" id="SSF51905">
    <property type="entry name" value="FAD/NAD(P)-binding domain"/>
    <property type="match status" value="2"/>
</dbReference>
<dbReference type="PANTHER" id="PTHR43872:SF1">
    <property type="entry name" value="MONOOXYGENASE, PUTATIVE (AFU_ORTHOLOGUE AFUA_8G02570)-RELATED"/>
    <property type="match status" value="1"/>
</dbReference>
<evidence type="ECO:0000256" key="5">
    <source>
        <dbReference type="ARBA" id="ARBA00022857"/>
    </source>
</evidence>
<dbReference type="GO" id="GO:0050660">
    <property type="term" value="F:flavin adenine dinucleotide binding"/>
    <property type="evidence" value="ECO:0007669"/>
    <property type="project" value="InterPro"/>
</dbReference>
<dbReference type="GO" id="GO:0050661">
    <property type="term" value="F:NADP binding"/>
    <property type="evidence" value="ECO:0007669"/>
    <property type="project" value="InterPro"/>
</dbReference>
<feature type="compositionally biased region" description="Polar residues" evidence="8">
    <location>
        <begin position="17"/>
        <end position="27"/>
    </location>
</feature>
<dbReference type="Pfam" id="PF00743">
    <property type="entry name" value="FMO-like"/>
    <property type="match status" value="1"/>
</dbReference>
<evidence type="ECO:0000313" key="10">
    <source>
        <dbReference type="Proteomes" id="UP000011157"/>
    </source>
</evidence>
<dbReference type="EC" id="1.-.-.-" evidence="9"/>
<dbReference type="AlphaFoldDB" id="L7V491"/>
<dbReference type="InterPro" id="IPR051820">
    <property type="entry name" value="FAD-binding_MO"/>
</dbReference>
<dbReference type="PANTHER" id="PTHR43872">
    <property type="entry name" value="MONOOXYGENASE, PUTATIVE (AFU_ORTHOLOGUE AFUA_8G02570)-RELATED"/>
    <property type="match status" value="1"/>
</dbReference>
<evidence type="ECO:0000256" key="3">
    <source>
        <dbReference type="ARBA" id="ARBA00022630"/>
    </source>
</evidence>
<sequence length="553" mass="61555">MRQTAAPWPDATLGAGSPSNNRRSTSAELPWLDQPVGVYSDDATQKQARSTMSVTPQEAQRTPVERSLLDVVIVGAGISGLGAAYRLLESDPELTYTILERRERIGGTWDLFRYPGVRSDSSIFTLSFPFEPWTRREGVADGEHIREYLANTAHKYGIDGHIQFNSYVRAADWDSGTDSWTVTFEQDGVQRQCRSRFVFFASGYYNYDQGYTPDFPGIEGFTGTVVHPQHWPADLDYTGKKVVVIGSGATAVTLIPSMAEQAAKVTMLQRSPTYLISSSKYSKFAAIARKVLPRKASHLTIRTYNALLEAVLWFLARKLPGFIKWLLRRIAIKNLPAGYDVDTHFKPNYNPWDQRLCLIPDADLYNAVAGGRAEVVTDHIDHFDATGIALESGRHLDADIIVTATGLQLQALGGVQISLDGTEINPCDRFVYKAHMLEGVPNLFWCVGYTNASWTLRADMTARATAKLLAHMAANGYTHAYPDRGNEAMPEKPSWDIQAGYVLRSLHALPKSGTKRPWNVRQNYFADAIDYRFDRIDEAMVFGRAADRAPLAG</sequence>
<evidence type="ECO:0000256" key="7">
    <source>
        <dbReference type="ARBA" id="ARBA00023033"/>
    </source>
</evidence>
<keyword evidence="5" id="KW-0521">NADP</keyword>
<dbReference type="InterPro" id="IPR036188">
    <property type="entry name" value="FAD/NAD-bd_sf"/>
</dbReference>
<dbReference type="InterPro" id="IPR020946">
    <property type="entry name" value="Flavin_mOase-like"/>
</dbReference>
<evidence type="ECO:0000256" key="6">
    <source>
        <dbReference type="ARBA" id="ARBA00023002"/>
    </source>
</evidence>